<dbReference type="AlphaFoldDB" id="A0A2U1NVC0"/>
<accession>A0A2U1NVC0</accession>
<dbReference type="EMBL" id="PKPP01002128">
    <property type="protein sequence ID" value="PWA77431.1"/>
    <property type="molecule type" value="Genomic_DNA"/>
</dbReference>
<dbReference type="InterPro" id="IPR026960">
    <property type="entry name" value="RVT-Znf"/>
</dbReference>
<proteinExistence type="predicted"/>
<dbReference type="Proteomes" id="UP000245207">
    <property type="component" value="Unassembled WGS sequence"/>
</dbReference>
<protein>
    <submittedName>
        <fullName evidence="2">RNA-directed DNA polymerase, eukaryota, Reverse transcriptase zinc-binding domain protein</fullName>
    </submittedName>
</protein>
<feature type="domain" description="Reverse transcriptase zinc-binding" evidence="1">
    <location>
        <begin position="110"/>
        <end position="197"/>
    </location>
</feature>
<keyword evidence="3" id="KW-1185">Reference proteome</keyword>
<evidence type="ECO:0000313" key="3">
    <source>
        <dbReference type="Proteomes" id="UP000245207"/>
    </source>
</evidence>
<dbReference type="GO" id="GO:0003964">
    <property type="term" value="F:RNA-directed DNA polymerase activity"/>
    <property type="evidence" value="ECO:0007669"/>
    <property type="project" value="UniProtKB-KW"/>
</dbReference>
<sequence length="301" mass="34803">MGISLDSLMSRKIYNGRHTSFWSDCWIDDQGPLEIRFPRLYALETYKTCSVADRWVSENGVWHSKRSWRRQPNGRATDELSNLSSLISGLVLNFSRDDEWTWSLEASGGFSVQSLSKLIQINMFAIEDSSLSFRWNSWAPRKINICAWRVSLNRLPKKDNLMRRGIALSLSVCLFCGKEEESRDHCFLLCLIIKIIWKKVWSWWKSPSLFCPSLDDILKGISSFSTTSWCQSFYTLYACLFYGTYGGGETRFCTHKPKTRRHQFVTRIFSLHFKGCHSFGHQIGLLSTGSYGTIGFRVLVF</sequence>
<keyword evidence="2" id="KW-0548">Nucleotidyltransferase</keyword>
<keyword evidence="2" id="KW-0808">Transferase</keyword>
<evidence type="ECO:0000259" key="1">
    <source>
        <dbReference type="Pfam" id="PF13966"/>
    </source>
</evidence>
<reference evidence="2 3" key="1">
    <citation type="journal article" date="2018" name="Mol. Plant">
        <title>The genome of Artemisia annua provides insight into the evolution of Asteraceae family and artemisinin biosynthesis.</title>
        <authorList>
            <person name="Shen Q."/>
            <person name="Zhang L."/>
            <person name="Liao Z."/>
            <person name="Wang S."/>
            <person name="Yan T."/>
            <person name="Shi P."/>
            <person name="Liu M."/>
            <person name="Fu X."/>
            <person name="Pan Q."/>
            <person name="Wang Y."/>
            <person name="Lv Z."/>
            <person name="Lu X."/>
            <person name="Zhang F."/>
            <person name="Jiang W."/>
            <person name="Ma Y."/>
            <person name="Chen M."/>
            <person name="Hao X."/>
            <person name="Li L."/>
            <person name="Tang Y."/>
            <person name="Lv G."/>
            <person name="Zhou Y."/>
            <person name="Sun X."/>
            <person name="Brodelius P.E."/>
            <person name="Rose J.K.C."/>
            <person name="Tang K."/>
        </authorList>
    </citation>
    <scope>NUCLEOTIDE SEQUENCE [LARGE SCALE GENOMIC DNA]</scope>
    <source>
        <strain evidence="3">cv. Huhao1</strain>
        <tissue evidence="2">Leaf</tissue>
    </source>
</reference>
<dbReference type="PANTHER" id="PTHR36617:SF15">
    <property type="entry name" value="REVERSE TRANSCRIPTASE ZINC-BINDING DOMAIN-CONTAINING PROTEIN"/>
    <property type="match status" value="1"/>
</dbReference>
<name>A0A2U1NVC0_ARTAN</name>
<comment type="caution">
    <text evidence="2">The sequence shown here is derived from an EMBL/GenBank/DDBJ whole genome shotgun (WGS) entry which is preliminary data.</text>
</comment>
<gene>
    <name evidence="2" type="ORF">CTI12_AA225610</name>
</gene>
<evidence type="ECO:0000313" key="2">
    <source>
        <dbReference type="EMBL" id="PWA77431.1"/>
    </source>
</evidence>
<dbReference type="Pfam" id="PF13966">
    <property type="entry name" value="zf-RVT"/>
    <property type="match status" value="1"/>
</dbReference>
<keyword evidence="2" id="KW-0695">RNA-directed DNA polymerase</keyword>
<organism evidence="2 3">
    <name type="scientific">Artemisia annua</name>
    <name type="common">Sweet wormwood</name>
    <dbReference type="NCBI Taxonomy" id="35608"/>
    <lineage>
        <taxon>Eukaryota</taxon>
        <taxon>Viridiplantae</taxon>
        <taxon>Streptophyta</taxon>
        <taxon>Embryophyta</taxon>
        <taxon>Tracheophyta</taxon>
        <taxon>Spermatophyta</taxon>
        <taxon>Magnoliopsida</taxon>
        <taxon>eudicotyledons</taxon>
        <taxon>Gunneridae</taxon>
        <taxon>Pentapetalae</taxon>
        <taxon>asterids</taxon>
        <taxon>campanulids</taxon>
        <taxon>Asterales</taxon>
        <taxon>Asteraceae</taxon>
        <taxon>Asteroideae</taxon>
        <taxon>Anthemideae</taxon>
        <taxon>Artemisiinae</taxon>
        <taxon>Artemisia</taxon>
    </lineage>
</organism>
<dbReference type="OrthoDB" id="1432984at2759"/>
<dbReference type="PANTHER" id="PTHR36617">
    <property type="entry name" value="PROTEIN, PUTATIVE-RELATED"/>
    <property type="match status" value="1"/>
</dbReference>